<accession>A0ABU0SBL0</accession>
<evidence type="ECO:0000313" key="9">
    <source>
        <dbReference type="Proteomes" id="UP001237780"/>
    </source>
</evidence>
<keyword evidence="1 6" id="KW-0285">Flavoprotein</keyword>
<comment type="cofactor">
    <cofactor evidence="6">
        <name>FMN</name>
        <dbReference type="ChEBI" id="CHEBI:58210"/>
    </cofactor>
    <text evidence="6">Binds 1 FMN per subunit.</text>
</comment>
<dbReference type="PANTHER" id="PTHR43741">
    <property type="entry name" value="FMN-DEPENDENT NADH-AZOREDUCTASE 1"/>
    <property type="match status" value="1"/>
</dbReference>
<evidence type="ECO:0000313" key="8">
    <source>
        <dbReference type="EMBL" id="MDQ0998147.1"/>
    </source>
</evidence>
<comment type="catalytic activity">
    <reaction evidence="5">
        <text>N,N-dimethyl-1,4-phenylenediamine + anthranilate + 2 NAD(+) = 2-(4-dimethylaminophenyl)diazenylbenzoate + 2 NADH + 2 H(+)</text>
        <dbReference type="Rhea" id="RHEA:55872"/>
        <dbReference type="ChEBI" id="CHEBI:15378"/>
        <dbReference type="ChEBI" id="CHEBI:15783"/>
        <dbReference type="ChEBI" id="CHEBI:16567"/>
        <dbReference type="ChEBI" id="CHEBI:57540"/>
        <dbReference type="ChEBI" id="CHEBI:57945"/>
        <dbReference type="ChEBI" id="CHEBI:71579"/>
        <dbReference type="EC" id="1.7.1.17"/>
    </reaction>
    <physiologicalReaction direction="right-to-left" evidence="5">
        <dbReference type="Rhea" id="RHEA:55874"/>
    </physiologicalReaction>
</comment>
<dbReference type="GO" id="GO:0016491">
    <property type="term" value="F:oxidoreductase activity"/>
    <property type="evidence" value="ECO:0007669"/>
    <property type="project" value="UniProtKB-KW"/>
</dbReference>
<feature type="binding site" evidence="6">
    <location>
        <begin position="16"/>
        <end position="18"/>
    </location>
    <ligand>
        <name>FMN</name>
        <dbReference type="ChEBI" id="CHEBI:58210"/>
    </ligand>
</feature>
<evidence type="ECO:0000256" key="3">
    <source>
        <dbReference type="ARBA" id="ARBA00023002"/>
    </source>
</evidence>
<comment type="subunit">
    <text evidence="6">Homodimer.</text>
</comment>
<dbReference type="Gene3D" id="3.40.50.360">
    <property type="match status" value="1"/>
</dbReference>
<evidence type="ECO:0000256" key="2">
    <source>
        <dbReference type="ARBA" id="ARBA00022643"/>
    </source>
</evidence>
<dbReference type="RefSeq" id="WP_307282719.1">
    <property type="nucleotide sequence ID" value="NZ_JAUSZT010000003.1"/>
</dbReference>
<dbReference type="PANTHER" id="PTHR43741:SF2">
    <property type="entry name" value="FMN-DEPENDENT NADH:QUINONE OXIDOREDUCTASE"/>
    <property type="match status" value="1"/>
</dbReference>
<dbReference type="InterPro" id="IPR029039">
    <property type="entry name" value="Flavoprotein-like_sf"/>
</dbReference>
<dbReference type="EC" id="1.7.1.17" evidence="6"/>
<feature type="domain" description="Flavodoxin-like fold" evidence="7">
    <location>
        <begin position="3"/>
        <end position="194"/>
    </location>
</feature>
<comment type="catalytic activity">
    <reaction evidence="6">
        <text>2 a quinone + NADH + H(+) = 2 a 1,4-benzosemiquinone + NAD(+)</text>
        <dbReference type="Rhea" id="RHEA:65952"/>
        <dbReference type="ChEBI" id="CHEBI:15378"/>
        <dbReference type="ChEBI" id="CHEBI:57540"/>
        <dbReference type="ChEBI" id="CHEBI:57945"/>
        <dbReference type="ChEBI" id="CHEBI:132124"/>
        <dbReference type="ChEBI" id="CHEBI:134225"/>
    </reaction>
</comment>
<gene>
    <name evidence="6" type="primary">azoR</name>
    <name evidence="8" type="ORF">QFZ34_003329</name>
</gene>
<evidence type="ECO:0000259" key="7">
    <source>
        <dbReference type="Pfam" id="PF02525"/>
    </source>
</evidence>
<dbReference type="SUPFAM" id="SSF52218">
    <property type="entry name" value="Flavoproteins"/>
    <property type="match status" value="1"/>
</dbReference>
<comment type="caution">
    <text evidence="8">The sequence shown here is derived from an EMBL/GenBank/DDBJ whole genome shotgun (WGS) entry which is preliminary data.</text>
</comment>
<evidence type="ECO:0000256" key="1">
    <source>
        <dbReference type="ARBA" id="ARBA00022630"/>
    </source>
</evidence>
<comment type="function">
    <text evidence="6">Also exhibits azoreductase activity. Catalyzes the reductive cleavage of the azo bond in aromatic azo compounds to the corresponding amines.</text>
</comment>
<keyword evidence="9" id="KW-1185">Reference proteome</keyword>
<sequence>MSSILLVTSSPRGEASHSTRVATEFAKKLASAKLGNTLVTRDLATTPLPHIDSDFAAGIYTPEETRTAPQAKVVGVSDVVVDELMAADTIVLATGMINFNISSTLKSWLDHVMRSGKTFSYGAEGPKGLVTGKKVYVVLASGGVYSNGPGASFDHATPYLKTALGFIGMTDVEFIRIEGVAMGADAEAKAVSSAIELTNGLALAA</sequence>
<protein>
    <recommendedName>
        <fullName evidence="6">FMN dependent NADH:quinone oxidoreductase</fullName>
        <ecNumber evidence="6">1.6.5.-</ecNumber>
    </recommendedName>
    <alternativeName>
        <fullName evidence="6">Azo-dye reductase</fullName>
    </alternativeName>
    <alternativeName>
        <fullName evidence="6">FMN-dependent NADH-azo compound oxidoreductase</fullName>
    </alternativeName>
    <alternativeName>
        <fullName evidence="6">FMN-dependent NADH-azoreductase</fullName>
        <ecNumber evidence="6">1.7.1.17</ecNumber>
    </alternativeName>
</protein>
<dbReference type="EC" id="1.6.5.-" evidence="6"/>
<dbReference type="Pfam" id="PF02525">
    <property type="entry name" value="Flavodoxin_2"/>
    <property type="match status" value="1"/>
</dbReference>
<dbReference type="HAMAP" id="MF_01216">
    <property type="entry name" value="Azoreductase_type1"/>
    <property type="match status" value="1"/>
</dbReference>
<evidence type="ECO:0000256" key="5">
    <source>
        <dbReference type="ARBA" id="ARBA00048542"/>
    </source>
</evidence>
<keyword evidence="4 6" id="KW-0520">NAD</keyword>
<reference evidence="8 9" key="1">
    <citation type="submission" date="2023-07" db="EMBL/GenBank/DDBJ databases">
        <title>Comparative genomics of wheat-associated soil bacteria to identify genetic determinants of phenazine resistance.</title>
        <authorList>
            <person name="Mouncey N."/>
        </authorList>
    </citation>
    <scope>NUCLEOTIDE SEQUENCE [LARGE SCALE GENOMIC DNA]</scope>
    <source>
        <strain evidence="8 9">W4I11</strain>
    </source>
</reference>
<dbReference type="EMBL" id="JAUSZT010000003">
    <property type="protein sequence ID" value="MDQ0998147.1"/>
    <property type="molecule type" value="Genomic_DNA"/>
</dbReference>
<comment type="function">
    <text evidence="6">Quinone reductase that provides resistance to thiol-specific stress caused by electrophilic quinones.</text>
</comment>
<feature type="binding site" evidence="6">
    <location>
        <position position="10"/>
    </location>
    <ligand>
        <name>FMN</name>
        <dbReference type="ChEBI" id="CHEBI:58210"/>
    </ligand>
</feature>
<keyword evidence="3 6" id="KW-0560">Oxidoreductase</keyword>
<dbReference type="Proteomes" id="UP001237780">
    <property type="component" value="Unassembled WGS sequence"/>
</dbReference>
<keyword evidence="2 6" id="KW-0288">FMN</keyword>
<evidence type="ECO:0000256" key="6">
    <source>
        <dbReference type="HAMAP-Rule" id="MF_01216"/>
    </source>
</evidence>
<organism evidence="8 9">
    <name type="scientific">Phyllobacterium ifriqiyense</name>
    <dbReference type="NCBI Taxonomy" id="314238"/>
    <lineage>
        <taxon>Bacteria</taxon>
        <taxon>Pseudomonadati</taxon>
        <taxon>Pseudomonadota</taxon>
        <taxon>Alphaproteobacteria</taxon>
        <taxon>Hyphomicrobiales</taxon>
        <taxon>Phyllobacteriaceae</taxon>
        <taxon>Phyllobacterium</taxon>
    </lineage>
</organism>
<dbReference type="InterPro" id="IPR023048">
    <property type="entry name" value="NADH:quinone_OxRdtase_FMN_depd"/>
</dbReference>
<dbReference type="InterPro" id="IPR050104">
    <property type="entry name" value="FMN-dep_NADH:Q_OxRdtase_AzoR1"/>
</dbReference>
<comment type="similarity">
    <text evidence="6">Belongs to the azoreductase type 1 family.</text>
</comment>
<comment type="caution">
    <text evidence="6">Lacks conserved residue(s) required for the propagation of feature annotation.</text>
</comment>
<evidence type="ECO:0000256" key="4">
    <source>
        <dbReference type="ARBA" id="ARBA00023027"/>
    </source>
</evidence>
<name>A0ABU0SBL0_9HYPH</name>
<dbReference type="InterPro" id="IPR003680">
    <property type="entry name" value="Flavodoxin_fold"/>
</dbReference>
<proteinExistence type="inferred from homology"/>